<keyword evidence="2" id="KW-1185">Reference proteome</keyword>
<sequence>MPNIRLTLKTPDKINFNSWEITNYLNRIASYHYKHEALGELLRMISKSESIGSAFVLSESFLIDRPYKFLSKINLGEKSVVSLLNIGKIIPLIPNKLFSQLNFSYDLLSLDYSIQETIESKKEPRTSYISKNINQLIGDRFVEKYEEKISQILRTVKRKERSKIEKQLTQLSKGYNSKRFIDFAEIEKLEKQTVQELTNNFRKRVSYLQRPVLGILTNKNQFIIAATDLIQNSEDSKSYFIIRDLSKENPVTINIDIFGDILHDLIFPTKQRLQEELLQTDIDYKKQLIIKQKLENIEKILELHSKYYSYIENNKKGEASYIETQLQFLLSEMQGDMARKSIRVSRGADIDIKSVNILA</sequence>
<evidence type="ECO:0000313" key="1">
    <source>
        <dbReference type="EMBL" id="TGL88394.1"/>
    </source>
</evidence>
<dbReference type="AlphaFoldDB" id="A0A4Z0ZZ67"/>
<name>A0A4Z0ZZ67_9LEPT</name>
<accession>A0A4Z0ZZ67</accession>
<dbReference type="EMBL" id="RQGP01000024">
    <property type="protein sequence ID" value="TGL88394.1"/>
    <property type="molecule type" value="Genomic_DNA"/>
</dbReference>
<reference evidence="1" key="1">
    <citation type="journal article" date="2019" name="PLoS Negl. Trop. Dis.">
        <title>Revisiting the worldwide diversity of Leptospira species in the environment.</title>
        <authorList>
            <person name="Vincent A.T."/>
            <person name="Schiettekatte O."/>
            <person name="Bourhy P."/>
            <person name="Veyrier F.J."/>
            <person name="Picardeau M."/>
        </authorList>
    </citation>
    <scope>NUCLEOTIDE SEQUENCE [LARGE SCALE GENOMIC DNA]</scope>
    <source>
        <strain evidence="1">201702422</strain>
    </source>
</reference>
<protein>
    <submittedName>
        <fullName evidence="1">Uncharacterized protein</fullName>
    </submittedName>
</protein>
<comment type="caution">
    <text evidence="1">The sequence shown here is derived from an EMBL/GenBank/DDBJ whole genome shotgun (WGS) entry which is preliminary data.</text>
</comment>
<evidence type="ECO:0000313" key="2">
    <source>
        <dbReference type="Proteomes" id="UP000298263"/>
    </source>
</evidence>
<proteinExistence type="predicted"/>
<organism evidence="1 2">
    <name type="scientific">Leptospira congkakensis</name>
    <dbReference type="NCBI Taxonomy" id="2484932"/>
    <lineage>
        <taxon>Bacteria</taxon>
        <taxon>Pseudomonadati</taxon>
        <taxon>Spirochaetota</taxon>
        <taxon>Spirochaetia</taxon>
        <taxon>Leptospirales</taxon>
        <taxon>Leptospiraceae</taxon>
        <taxon>Leptospira</taxon>
    </lineage>
</organism>
<gene>
    <name evidence="1" type="ORF">EHQ69_15350</name>
</gene>
<dbReference type="RefSeq" id="WP_135588568.1">
    <property type="nucleotide sequence ID" value="NZ_RQGO01000017.1"/>
</dbReference>
<dbReference type="OrthoDB" id="2986117at2"/>
<dbReference type="Proteomes" id="UP000298263">
    <property type="component" value="Unassembled WGS sequence"/>
</dbReference>